<accession>A0ABZ2WMF1</accession>
<gene>
    <name evidence="1" type="ORF">QYS62_001966</name>
</gene>
<dbReference type="SUPFAM" id="SSF54427">
    <property type="entry name" value="NTF2-like"/>
    <property type="match status" value="1"/>
</dbReference>
<keyword evidence="2" id="KW-1185">Reference proteome</keyword>
<dbReference type="EMBL" id="CP151260">
    <property type="protein sequence ID" value="WZH41024.1"/>
    <property type="molecule type" value="Genomic_DNA"/>
</dbReference>
<sequence>MSVSHETETNVLSALADFFNALSNPDSQDIRTHLEASYVIQSTPNGREQTTLKDLILNKSEQQPGVEWTVDEPQELFVHEKLAAAWTGWSIRAADGSIISHKKGVVGLAHTEGRWKISGIASTKRSLDTLKEKNADEEIMKPIHALLEDFSHPDWTALKEWFVPNAGVTLYHPPAEPTSMTMEQSIVRLQNMIKSGITIQEKLHDVQVRRHGDMALVWAPFVVEINGAPRHEGVNAFTLLRREGRWMFSGCQDYGVAL</sequence>
<reference evidence="1 2" key="1">
    <citation type="submission" date="2024-04" db="EMBL/GenBank/DDBJ databases">
        <title>Complete genome sequence of Fusarium acuminatum.</title>
        <authorList>
            <person name="Lan B."/>
        </authorList>
    </citation>
    <scope>NUCLEOTIDE SEQUENCE [LARGE SCALE GENOMIC DNA]</scope>
    <source>
        <strain evidence="1">1A</strain>
    </source>
</reference>
<evidence type="ECO:0000313" key="1">
    <source>
        <dbReference type="EMBL" id="WZH41024.1"/>
    </source>
</evidence>
<proteinExistence type="predicted"/>
<dbReference type="InterPro" id="IPR032710">
    <property type="entry name" value="NTF2-like_dom_sf"/>
</dbReference>
<protein>
    <recommendedName>
        <fullName evidence="3">SnoaL-like domain-containing protein</fullName>
    </recommendedName>
</protein>
<evidence type="ECO:0008006" key="3">
    <source>
        <dbReference type="Google" id="ProtNLM"/>
    </source>
</evidence>
<evidence type="ECO:0000313" key="2">
    <source>
        <dbReference type="Proteomes" id="UP001489902"/>
    </source>
</evidence>
<organism evidence="1 2">
    <name type="scientific">Fusarium acuminatum</name>
    <dbReference type="NCBI Taxonomy" id="5515"/>
    <lineage>
        <taxon>Eukaryota</taxon>
        <taxon>Fungi</taxon>
        <taxon>Dikarya</taxon>
        <taxon>Ascomycota</taxon>
        <taxon>Pezizomycotina</taxon>
        <taxon>Sordariomycetes</taxon>
        <taxon>Hypocreomycetidae</taxon>
        <taxon>Hypocreales</taxon>
        <taxon>Nectriaceae</taxon>
        <taxon>Fusarium</taxon>
        <taxon>Fusarium tricinctum species complex</taxon>
    </lineage>
</organism>
<name>A0ABZ2WMF1_9HYPO</name>
<dbReference type="Proteomes" id="UP001489902">
    <property type="component" value="Chromosome 1"/>
</dbReference>
<dbReference type="Gene3D" id="3.10.450.50">
    <property type="match status" value="2"/>
</dbReference>